<proteinExistence type="predicted"/>
<evidence type="ECO:0000313" key="3">
    <source>
        <dbReference type="Proteomes" id="UP000006281"/>
    </source>
</evidence>
<dbReference type="BioCyc" id="SESP1179773:BN6_RS01035-MONOMER"/>
<keyword evidence="3" id="KW-1185">Reference proteome</keyword>
<dbReference type="Proteomes" id="UP000006281">
    <property type="component" value="Chromosome"/>
</dbReference>
<organism evidence="2 3">
    <name type="scientific">Saccharothrix espanaensis (strain ATCC 51144 / DSM 44229 / JCM 9112 / NBRC 15066 / NRRL 15764)</name>
    <dbReference type="NCBI Taxonomy" id="1179773"/>
    <lineage>
        <taxon>Bacteria</taxon>
        <taxon>Bacillati</taxon>
        <taxon>Actinomycetota</taxon>
        <taxon>Actinomycetes</taxon>
        <taxon>Pseudonocardiales</taxon>
        <taxon>Pseudonocardiaceae</taxon>
        <taxon>Saccharothrix</taxon>
    </lineage>
</organism>
<reference evidence="2 3" key="1">
    <citation type="journal article" date="2012" name="BMC Genomics">
        <title>Complete genome sequence of Saccharothrix espanaensis DSM 44229T and comparison to the other completely sequenced Pseudonocardiaceae.</title>
        <authorList>
            <person name="Strobel T."/>
            <person name="Al-Dilaimi A."/>
            <person name="Blom J."/>
            <person name="Gessner A."/>
            <person name="Kalinowski J."/>
            <person name="Luzhetska M."/>
            <person name="Puhler A."/>
            <person name="Szczepanowski R."/>
            <person name="Bechthold A."/>
            <person name="Ruckert C."/>
        </authorList>
    </citation>
    <scope>NUCLEOTIDE SEQUENCE [LARGE SCALE GENOMIC DNA]</scope>
    <source>
        <strain evidence="3">ATCC 51144 / DSM 44229 / JCM 9112 / NBRC 15066 / NRRL 15764</strain>
    </source>
</reference>
<dbReference type="OrthoDB" id="3700909at2"/>
<sequence>MAGPDPVDPAPGNAGWVRAFAESTAAQREPLADCAHRLPGLRPVYWQGAAAEGFVGALHRLTGEWRTALAVQEQVAGRVDGYNTFVHQLPHLWESYRDDPAELDRLAEVHRATVTELARDLVLRAAELDAVAVATTPADDPRPEPSPLAEPPAPDLEVDPDPHVAEEPAVDPEPEVGPDPVGPEPQDLPAHVDLAAGPPAAFVDPPAALADRLRRTGLLLSQLREGERVHRIPLDHLAAG</sequence>
<feature type="compositionally biased region" description="Pro residues" evidence="1">
    <location>
        <begin position="144"/>
        <end position="154"/>
    </location>
</feature>
<dbReference type="AlphaFoldDB" id="K3W492"/>
<dbReference type="KEGG" id="sesp:BN6_02090"/>
<evidence type="ECO:0000313" key="2">
    <source>
        <dbReference type="EMBL" id="CCH27542.1"/>
    </source>
</evidence>
<dbReference type="eggNOG" id="COG3468">
    <property type="taxonomic scope" value="Bacteria"/>
</dbReference>
<dbReference type="EMBL" id="HE804045">
    <property type="protein sequence ID" value="CCH27542.1"/>
    <property type="molecule type" value="Genomic_DNA"/>
</dbReference>
<dbReference type="RefSeq" id="WP_015097656.1">
    <property type="nucleotide sequence ID" value="NC_019673.1"/>
</dbReference>
<evidence type="ECO:0000256" key="1">
    <source>
        <dbReference type="SAM" id="MobiDB-lite"/>
    </source>
</evidence>
<gene>
    <name evidence="2" type="ordered locus">BN6_02090</name>
</gene>
<accession>K3W492</accession>
<dbReference type="HOGENOM" id="CLU_1155720_0_0_11"/>
<dbReference type="PATRIC" id="fig|1179773.3.peg.213"/>
<feature type="region of interest" description="Disordered" evidence="1">
    <location>
        <begin position="135"/>
        <end position="199"/>
    </location>
</feature>
<dbReference type="STRING" id="1179773.BN6_02090"/>
<name>K3W492_SACES</name>
<protein>
    <submittedName>
        <fullName evidence="2">Uncharacterized protein</fullName>
    </submittedName>
</protein>